<dbReference type="AlphaFoldDB" id="A0A2H6KCN5"/>
<evidence type="ECO:0000313" key="1">
    <source>
        <dbReference type="EMBL" id="GBE60747.1"/>
    </source>
</evidence>
<keyword evidence="2" id="KW-1185">Reference proteome</keyword>
<dbReference type="RefSeq" id="XP_028866990.1">
    <property type="nucleotide sequence ID" value="XM_029011157.1"/>
</dbReference>
<proteinExistence type="predicted"/>
<dbReference type="Proteomes" id="UP000236319">
    <property type="component" value="Unassembled WGS sequence"/>
</dbReference>
<dbReference type="GeneID" id="39874517"/>
<organism evidence="1 2">
    <name type="scientific">Babesia ovata</name>
    <dbReference type="NCBI Taxonomy" id="189622"/>
    <lineage>
        <taxon>Eukaryota</taxon>
        <taxon>Sar</taxon>
        <taxon>Alveolata</taxon>
        <taxon>Apicomplexa</taxon>
        <taxon>Aconoidasida</taxon>
        <taxon>Piroplasmida</taxon>
        <taxon>Babesiidae</taxon>
        <taxon>Babesia</taxon>
    </lineage>
</organism>
<dbReference type="VEuPathDB" id="PiroplasmaDB:BOVATA_022400"/>
<dbReference type="SUPFAM" id="SSF50978">
    <property type="entry name" value="WD40 repeat-like"/>
    <property type="match status" value="1"/>
</dbReference>
<dbReference type="EMBL" id="BDSA01000002">
    <property type="protein sequence ID" value="GBE60747.1"/>
    <property type="molecule type" value="Genomic_DNA"/>
</dbReference>
<gene>
    <name evidence="1" type="ORF">BOVATA_022400</name>
</gene>
<dbReference type="InterPro" id="IPR036322">
    <property type="entry name" value="WD40_repeat_dom_sf"/>
</dbReference>
<reference evidence="1 2" key="1">
    <citation type="journal article" date="2017" name="BMC Genomics">
        <title>Whole-genome assembly of Babesia ovata and comparative genomics between closely related pathogens.</title>
        <authorList>
            <person name="Yamagishi J."/>
            <person name="Asada M."/>
            <person name="Hakimi H."/>
            <person name="Tanaka T.Q."/>
            <person name="Sugimoto C."/>
            <person name="Kawazu S."/>
        </authorList>
    </citation>
    <scope>NUCLEOTIDE SEQUENCE [LARGE SCALE GENOMIC DNA]</scope>
    <source>
        <strain evidence="1 2">Miyake</strain>
    </source>
</reference>
<evidence type="ECO:0000313" key="2">
    <source>
        <dbReference type="Proteomes" id="UP000236319"/>
    </source>
</evidence>
<comment type="caution">
    <text evidence="1">The sequence shown here is derived from an EMBL/GenBank/DDBJ whole genome shotgun (WGS) entry which is preliminary data.</text>
</comment>
<protein>
    <submittedName>
        <fullName evidence="1">Uncharacterized protein</fullName>
    </submittedName>
</protein>
<dbReference type="OrthoDB" id="363947at2759"/>
<accession>A0A2H6KCN5</accession>
<name>A0A2H6KCN5_9APIC</name>
<sequence>MECGVHAVIQEPSGSADAFVQLHDGRRRHLGVPPQLQSRLCASRGFHAITRLCAPIGRLLGEVYTLFESYYFAAERPALVSLHTCARGIASSLGIIIVYVYRVCRATTSALSRYAIATISDDRRRELGSKAMVFKYGFFAHGMAVSASNTSQEVLIAAALDRGSINISFNHVAHRALLQLTRIDGCGPDAPVTSHALGFDDRLSEGTEFVTCVSTDPTPGLGVTLIVGYSTGVVEIWKESVCMTDLREALCEAVAQCKLSSYPFFCSFSPCGEIAVVLTVDDMYLTEWTGSSLSAIKLVDGSSADFWSATGARVLAAEWLNAHEIMSLSDNGQLWLSRRSEMGYWQRITQYILADSPPKDAGLTSWISRMQYDGRGLMFLKMHGSHQVLQLRWDKSAMPDLSVVEFPARETVGRLGGRIPSATSDSADTMTAADGRDLRNSANNLAVADFALEPQSSLIAIIVSDRSAVNVYSYPKMRFLHALEPPRPHLKAAGLKFVATRSSTVEVFLAVKWVEISLEIFQEPEDFDIDHKVASTGGAQSGRMTIVYALSSSVLRSQNWQGQSLAEILSGGESSVTAHARTPRSVSFRRNDGYGGETIPRLTVFRPTFPEHLLGGTKNSVMFEDAFSHRRQLFGKQYADGDDRVLSFDGKMQAMGRRESPLLGGSAFSKAPLSRSPETDTHVYSMEEFTRRKRGGI</sequence>